<dbReference type="Proteomes" id="UP000321040">
    <property type="component" value="Unassembled WGS sequence"/>
</dbReference>
<feature type="coiled-coil region" evidence="1">
    <location>
        <begin position="174"/>
        <end position="201"/>
    </location>
</feature>
<evidence type="ECO:0000256" key="1">
    <source>
        <dbReference type="SAM" id="Coils"/>
    </source>
</evidence>
<comment type="caution">
    <text evidence="2">The sequence shown here is derived from an EMBL/GenBank/DDBJ whole genome shotgun (WGS) entry which is preliminary data.</text>
</comment>
<gene>
    <name evidence="2" type="ORF">SKL01_16950</name>
</gene>
<dbReference type="RefSeq" id="WP_103296166.1">
    <property type="nucleotide sequence ID" value="NZ_BKAQ01000014.1"/>
</dbReference>
<keyword evidence="3" id="KW-1185">Reference proteome</keyword>
<protein>
    <recommendedName>
        <fullName evidence="4">DUF5082 domain-containing protein</fullName>
    </recommendedName>
</protein>
<reference evidence="2 3" key="1">
    <citation type="submission" date="2019-07" db="EMBL/GenBank/DDBJ databases">
        <title>Whole genome shotgun sequence of Staphylococcus kloosii NBRC 109624.</title>
        <authorList>
            <person name="Hosoyama A."/>
            <person name="Uohara A."/>
            <person name="Ohji S."/>
            <person name="Ichikawa N."/>
        </authorList>
    </citation>
    <scope>NUCLEOTIDE SEQUENCE [LARGE SCALE GENOMIC DNA]</scope>
    <source>
        <strain evidence="2 3">NBRC 109624</strain>
    </source>
</reference>
<evidence type="ECO:0008006" key="4">
    <source>
        <dbReference type="Google" id="ProtNLM"/>
    </source>
</evidence>
<dbReference type="EMBL" id="BKAQ01000014">
    <property type="protein sequence ID" value="GEP82517.1"/>
    <property type="molecule type" value="Genomic_DNA"/>
</dbReference>
<evidence type="ECO:0000313" key="2">
    <source>
        <dbReference type="EMBL" id="GEP82517.1"/>
    </source>
</evidence>
<proteinExistence type="predicted"/>
<sequence length="208" mass="24385">MITFKEQTKVSWNEGKYKKTLSDEELKTYKSLTRNEKDYLVLFYLDDTPISLSDRNWFSELSNRINEREKEQSREIVEKNLRKEEKVNKKFDNLNDEQIEFKEAKAALGGYMARRGLTNLTKETQKLLIDGNYKSNLDSFQSGWAKISGNPYQNTIINTNIGQLDTNLAQIKLMDNMLKDNKELCEQNEKLIKQNNEIIELLKTIANK</sequence>
<organism evidence="2 3">
    <name type="scientific">Staphylococcus kloosii</name>
    <dbReference type="NCBI Taxonomy" id="29384"/>
    <lineage>
        <taxon>Bacteria</taxon>
        <taxon>Bacillati</taxon>
        <taxon>Bacillota</taxon>
        <taxon>Bacilli</taxon>
        <taxon>Bacillales</taxon>
        <taxon>Staphylococcaceae</taxon>
        <taxon>Staphylococcus</taxon>
    </lineage>
</organism>
<name>A0ABQ0XM65_9STAP</name>
<accession>A0ABQ0XM65</accession>
<dbReference type="GeneID" id="69904952"/>
<keyword evidence="1" id="KW-0175">Coiled coil</keyword>
<evidence type="ECO:0000313" key="3">
    <source>
        <dbReference type="Proteomes" id="UP000321040"/>
    </source>
</evidence>